<reference evidence="2 3" key="1">
    <citation type="submission" date="2018-11" db="EMBL/GenBank/DDBJ databases">
        <authorList>
            <consortium name="Pathogen Informatics"/>
        </authorList>
    </citation>
    <scope>NUCLEOTIDE SEQUENCE [LARGE SCALE GENOMIC DNA]</scope>
</reference>
<proteinExistence type="predicted"/>
<organism evidence="3 4">
    <name type="scientific">Heligmosomoides polygyrus</name>
    <name type="common">Parasitic roundworm</name>
    <dbReference type="NCBI Taxonomy" id="6339"/>
    <lineage>
        <taxon>Eukaryota</taxon>
        <taxon>Metazoa</taxon>
        <taxon>Ecdysozoa</taxon>
        <taxon>Nematoda</taxon>
        <taxon>Chromadorea</taxon>
        <taxon>Rhabditida</taxon>
        <taxon>Rhabditina</taxon>
        <taxon>Rhabditomorpha</taxon>
        <taxon>Strongyloidea</taxon>
        <taxon>Heligmosomidae</taxon>
        <taxon>Heligmosomoides</taxon>
    </lineage>
</organism>
<evidence type="ECO:0000313" key="3">
    <source>
        <dbReference type="Proteomes" id="UP000050761"/>
    </source>
</evidence>
<gene>
    <name evidence="2" type="ORF">HPBE_LOCUS22470</name>
</gene>
<dbReference type="EMBL" id="UZAH01034017">
    <property type="protein sequence ID" value="VDP32787.1"/>
    <property type="molecule type" value="Genomic_DNA"/>
</dbReference>
<feature type="domain" description="RdRp catalytic" evidence="1">
    <location>
        <begin position="51"/>
        <end position="197"/>
    </location>
</feature>
<dbReference type="GO" id="GO:0003968">
    <property type="term" value="F:RNA-directed RNA polymerase activity"/>
    <property type="evidence" value="ECO:0007669"/>
    <property type="project" value="InterPro"/>
</dbReference>
<evidence type="ECO:0000259" key="1">
    <source>
        <dbReference type="Pfam" id="PF00946"/>
    </source>
</evidence>
<sequence length="200" mass="22762">MLLTYVDHSDGKQDYRPVYAREDAPWLVWTIPGSNWTFLYWRQGCFFGQNQTSFAFIPINSLKCLYEVVLARFLACLACDIASIHENPLYPSSLTIQTLFAAGDQLLANNGNRAYNTIRKLEGLVIGAVIKFHDPGLLTDPESYYSNLTADIQEVGTQDEKDFCQIVHDLVGKSPNHHHSFQMFGLFRMWGYPHVDIHGV</sequence>
<dbReference type="Pfam" id="PF00946">
    <property type="entry name" value="Mononeg_RNA_pol"/>
    <property type="match status" value="1"/>
</dbReference>
<name>A0A183GIK6_HELPZ</name>
<dbReference type="GO" id="GO:0004482">
    <property type="term" value="F:mRNA 5'-cap (guanine-N7-)-methyltransferase activity"/>
    <property type="evidence" value="ECO:0007669"/>
    <property type="project" value="InterPro"/>
</dbReference>
<dbReference type="InterPro" id="IPR014023">
    <property type="entry name" value="Mononeg_RNA_pol_cat"/>
</dbReference>
<accession>A0A3P8BYK2</accession>
<keyword evidence="3" id="KW-1185">Reference proteome</keyword>
<dbReference type="Proteomes" id="UP000050761">
    <property type="component" value="Unassembled WGS sequence"/>
</dbReference>
<accession>A0A183GIK6</accession>
<dbReference type="WBParaSite" id="HPBE_0002247101-mRNA-1">
    <property type="protein sequence ID" value="HPBE_0002247101-mRNA-1"/>
    <property type="gene ID" value="HPBE_0002247101"/>
</dbReference>
<evidence type="ECO:0000313" key="4">
    <source>
        <dbReference type="WBParaSite" id="HPBE_0002247101-mRNA-1"/>
    </source>
</evidence>
<dbReference type="AlphaFoldDB" id="A0A183GIK6"/>
<evidence type="ECO:0000313" key="2">
    <source>
        <dbReference type="EMBL" id="VDP32787.1"/>
    </source>
</evidence>
<dbReference type="GO" id="GO:0005524">
    <property type="term" value="F:ATP binding"/>
    <property type="evidence" value="ECO:0007669"/>
    <property type="project" value="InterPro"/>
</dbReference>
<reference evidence="4" key="2">
    <citation type="submission" date="2019-09" db="UniProtKB">
        <authorList>
            <consortium name="WormBaseParasite"/>
        </authorList>
    </citation>
    <scope>IDENTIFICATION</scope>
</reference>
<protein>
    <submittedName>
        <fullName evidence="4">RdRp catalytic domain-containing protein</fullName>
    </submittedName>
</protein>